<evidence type="ECO:0000256" key="1">
    <source>
        <dbReference type="SAM" id="Coils"/>
    </source>
</evidence>
<reference evidence="2" key="1">
    <citation type="submission" date="2020-05" db="EMBL/GenBank/DDBJ databases">
        <title>Mycena genomes resolve the evolution of fungal bioluminescence.</title>
        <authorList>
            <person name="Tsai I.J."/>
        </authorList>
    </citation>
    <scope>NUCLEOTIDE SEQUENCE</scope>
    <source>
        <strain evidence="2">CCC161011</strain>
    </source>
</reference>
<proteinExistence type="predicted"/>
<sequence>MPPKGSGAALSEEVFKYNNERTKVQCKVCSAGVPEELRVWINPQSAKKHEVSSEDHKKALELLKDAKQRAEELERERLAESAARDLRNLTFAAASNVRGPVASGSSSGGPSLAEREMWEDYAANGANFDAGDDVEDSHVRLKRLREEASIFGLWNPDKAARELGLGDEDVAGQILEQDEEEDFLADILRIAGMEEPEPNSLDGQQPEQSSSNSEWFPYPSKMMFLLDTLDNLPRLRISSSLMRVFLWILKEAGCKNVPSFDSLRRVQKKIRSDIGIPSIPCISPLGNVFFMNDPRAILAQDWSNPTTRKLIHVYPEIPEDGIVREIWHAQKWRKDMNLDVLSPMFDAGICHYYVNEVSRLKNGEFIIPIRWVKFRGKVYCDAFSITFNDKNEATIVDTETSLICTDDFAENYLDLKQGGAIPNWSESTLEAGHPSRMPNPKREIAGGDPLYTSFVDYFGDDVSGNRTKSWNKHWNAYFTHRNLPRKLLQQEFHVHFVSTSPHASVSEQFREFKMAAESTHTDPVRVEDELGKATRFCIHINGGPSDNPMQSEVTGHIGGKGNHFCRKCEVGGTQKQKASDEGYHALFEAGIPRTKERIIQELQNQVKLACSGVASHVKDSQTRTGVKDAYTQHWIDDLIARFKELKHGDPTDPTRTDDDIQAELVEWTLASKDKLYSGFLTMKGFDPTKDTPVEILHTILLGIVKYIWHISHTSWTAEQKGKYSARLQATETDGLSIHAIRANYIMQYAGSLI</sequence>
<dbReference type="OrthoDB" id="2506088at2759"/>
<gene>
    <name evidence="2" type="ORF">MVEN_00068900</name>
</gene>
<keyword evidence="3" id="KW-1185">Reference proteome</keyword>
<organism evidence="2 3">
    <name type="scientific">Mycena venus</name>
    <dbReference type="NCBI Taxonomy" id="2733690"/>
    <lineage>
        <taxon>Eukaryota</taxon>
        <taxon>Fungi</taxon>
        <taxon>Dikarya</taxon>
        <taxon>Basidiomycota</taxon>
        <taxon>Agaricomycotina</taxon>
        <taxon>Agaricomycetes</taxon>
        <taxon>Agaricomycetidae</taxon>
        <taxon>Agaricales</taxon>
        <taxon>Marasmiineae</taxon>
        <taxon>Mycenaceae</taxon>
        <taxon>Mycena</taxon>
    </lineage>
</organism>
<evidence type="ECO:0000313" key="3">
    <source>
        <dbReference type="Proteomes" id="UP000620124"/>
    </source>
</evidence>
<accession>A0A8H7DGB9</accession>
<dbReference type="EMBL" id="JACAZI010000001">
    <property type="protein sequence ID" value="KAF7372102.1"/>
    <property type="molecule type" value="Genomic_DNA"/>
</dbReference>
<dbReference type="PANTHER" id="PTHR31912">
    <property type="entry name" value="IP13529P"/>
    <property type="match status" value="1"/>
</dbReference>
<dbReference type="PANTHER" id="PTHR31912:SF34">
    <property type="entry name" value="NOTOCHORD-RELATED PROTEIN"/>
    <property type="match status" value="1"/>
</dbReference>
<protein>
    <submittedName>
        <fullName evidence="2">Uncharacterized protein</fullName>
    </submittedName>
</protein>
<comment type="caution">
    <text evidence="2">The sequence shown here is derived from an EMBL/GenBank/DDBJ whole genome shotgun (WGS) entry which is preliminary data.</text>
</comment>
<feature type="coiled-coil region" evidence="1">
    <location>
        <begin position="53"/>
        <end position="83"/>
    </location>
</feature>
<evidence type="ECO:0000313" key="2">
    <source>
        <dbReference type="EMBL" id="KAF7372102.1"/>
    </source>
</evidence>
<keyword evidence="1" id="KW-0175">Coiled coil</keyword>
<dbReference type="AlphaFoldDB" id="A0A8H7DGB9"/>
<dbReference type="Proteomes" id="UP000620124">
    <property type="component" value="Unassembled WGS sequence"/>
</dbReference>
<name>A0A8H7DGB9_9AGAR</name>